<comment type="caution">
    <text evidence="11">The sequence shown here is derived from an EMBL/GenBank/DDBJ whole genome shotgun (WGS) entry which is preliminary data.</text>
</comment>
<evidence type="ECO:0000256" key="7">
    <source>
        <dbReference type="ARBA" id="ARBA00034414"/>
    </source>
</evidence>
<comment type="function">
    <text evidence="8">Endoglycosidase that releases N-glycans from glycoproteins by cleaving the beta-1,4-glycosidic bond in the N,N'-diacetylchitobiose core. Involved in the processing of free oligosaccharides in the cytosol.</text>
</comment>
<dbReference type="PANTHER" id="PTHR13246">
    <property type="entry name" value="ENDO BETA N-ACETYLGLUCOSAMINIDASE"/>
    <property type="match status" value="1"/>
</dbReference>
<dbReference type="FunFam" id="3.20.20.80:FF:000043">
    <property type="entry name" value="cytosolic endo-beta-N-acetylglucosaminidase"/>
    <property type="match status" value="1"/>
</dbReference>
<keyword evidence="6" id="KW-0326">Glycosidase</keyword>
<reference evidence="11 12" key="1">
    <citation type="submission" date="2019-07" db="EMBL/GenBank/DDBJ databases">
        <title>Draft genome assembly of a fouling barnacle, Amphibalanus amphitrite (Darwin, 1854): The first reference genome for Thecostraca.</title>
        <authorList>
            <person name="Kim W."/>
        </authorList>
    </citation>
    <scope>NUCLEOTIDE SEQUENCE [LARGE SCALE GENOMIC DNA]</scope>
    <source>
        <strain evidence="11">SNU_AA5</strain>
        <tissue evidence="11">Soma without cirri and trophi</tissue>
    </source>
</reference>
<evidence type="ECO:0000256" key="8">
    <source>
        <dbReference type="ARBA" id="ARBA00054935"/>
    </source>
</evidence>
<evidence type="ECO:0000313" key="11">
    <source>
        <dbReference type="EMBL" id="KAF0296328.1"/>
    </source>
</evidence>
<evidence type="ECO:0000313" key="12">
    <source>
        <dbReference type="Proteomes" id="UP000440578"/>
    </source>
</evidence>
<sequence length="615" mass="66938">MMEHSNSVQVECQPITSLEDLLAWNEEKTPHQPVQITRTPLAQFDCDGRPLAGCEQPKLLVCHDMKGGYLDDRWYGGHNDPSAYTFYHWSLVDEFVYFSHELVTVPPCAWVDAAHIHGVAIYGTLMTEFDAGAAICRRLLRSEETVDAVVDRLVAVSRHHGLDGWLLNIENPIDTQQLPTLSYLVRRLTERMHEAVPHSRVIWYDSVTRDGELRWQDQLNELNECFFRLCDGIFLNYCWTPAGLAASQRRAGPRRRDVYVGVDVFGRGCPGGGGFNSVQPVAEARWLGLSAALFAPGWTHERLGAERFAAAEDALWDRLARLLPVSGPARLPLVTSFCQGRGLRRYSHGQVTDESPWHRLSCQQRQPSHLQGSRPADLPLTDADGRPVPAAFQLSCPAALGAAEDGERAERWRAERRRIEAVCAAGESPLQPGWLAHHTLEDALDGGGCLALANRSGRRAVYRLFSCDLSPEVGAGGSSLAVLYALKPTGGTTTDDCALCADLAVPADGDTVSRVMLASAAAAAEYSWKASVESDTDSVTCLTPLSADRLRDAPPAAAPPGPAQGGWITRLYRLKGPSAGRPPRLRSIGVSLASGGSALLGYLAVHAWPGSETEG</sequence>
<comment type="similarity">
    <text evidence="2">Belongs to the glycosyl hydrolase 85 family.</text>
</comment>
<dbReference type="CDD" id="cd06547">
    <property type="entry name" value="GH85_ENGase"/>
    <property type="match status" value="1"/>
</dbReference>
<evidence type="ECO:0000256" key="2">
    <source>
        <dbReference type="ARBA" id="ARBA00007849"/>
    </source>
</evidence>
<dbReference type="Pfam" id="PF03644">
    <property type="entry name" value="Glyco_hydro_85"/>
    <property type="match status" value="1"/>
</dbReference>
<evidence type="ECO:0000256" key="1">
    <source>
        <dbReference type="ARBA" id="ARBA00004514"/>
    </source>
</evidence>
<evidence type="ECO:0000256" key="5">
    <source>
        <dbReference type="ARBA" id="ARBA00022801"/>
    </source>
</evidence>
<dbReference type="GO" id="GO:0033925">
    <property type="term" value="F:mannosyl-glycoprotein endo-beta-N-acetylglucosaminidase activity"/>
    <property type="evidence" value="ECO:0007669"/>
    <property type="project" value="UniProtKB-EC"/>
</dbReference>
<dbReference type="OrthoDB" id="284473at2759"/>
<dbReference type="InterPro" id="IPR032979">
    <property type="entry name" value="ENGase"/>
</dbReference>
<dbReference type="EMBL" id="VIIS01001573">
    <property type="protein sequence ID" value="KAF0296327.1"/>
    <property type="molecule type" value="Genomic_DNA"/>
</dbReference>
<dbReference type="AlphaFoldDB" id="A0A6A4W2U0"/>
<organism evidence="11 12">
    <name type="scientific">Amphibalanus amphitrite</name>
    <name type="common">Striped barnacle</name>
    <name type="synonym">Balanus amphitrite</name>
    <dbReference type="NCBI Taxonomy" id="1232801"/>
    <lineage>
        <taxon>Eukaryota</taxon>
        <taxon>Metazoa</taxon>
        <taxon>Ecdysozoa</taxon>
        <taxon>Arthropoda</taxon>
        <taxon>Crustacea</taxon>
        <taxon>Multicrustacea</taxon>
        <taxon>Cirripedia</taxon>
        <taxon>Thoracica</taxon>
        <taxon>Thoracicalcarea</taxon>
        <taxon>Balanomorpha</taxon>
        <taxon>Balanoidea</taxon>
        <taxon>Balanidae</taxon>
        <taxon>Amphibalaninae</taxon>
        <taxon>Amphibalanus</taxon>
    </lineage>
</organism>
<evidence type="ECO:0000256" key="6">
    <source>
        <dbReference type="ARBA" id="ARBA00023295"/>
    </source>
</evidence>
<dbReference type="EMBL" id="VIIS01001573">
    <property type="protein sequence ID" value="KAF0296328.1"/>
    <property type="molecule type" value="Genomic_DNA"/>
</dbReference>
<dbReference type="InterPro" id="IPR005201">
    <property type="entry name" value="TIM_ENGase"/>
</dbReference>
<dbReference type="EC" id="3.2.1.96" evidence="3"/>
<dbReference type="Gene3D" id="3.20.20.80">
    <property type="entry name" value="Glycosidases"/>
    <property type="match status" value="1"/>
</dbReference>
<keyword evidence="12" id="KW-1185">Reference proteome</keyword>
<evidence type="ECO:0000256" key="3">
    <source>
        <dbReference type="ARBA" id="ARBA00012566"/>
    </source>
</evidence>
<dbReference type="PANTHER" id="PTHR13246:SF1">
    <property type="entry name" value="CYTOSOLIC ENDO-BETA-N-ACETYLGLUCOSAMINIDASE"/>
    <property type="match status" value="1"/>
</dbReference>
<comment type="catalytic activity">
    <reaction evidence="7">
        <text>an N(4)-(oligosaccharide-(1-&gt;3)-[oligosaccharide-(1-&gt;6)]-beta-D-Man-(1-&gt;4)-beta-D-GlcNAc-(1-&gt;4)-alpha-D-GlcNAc)-L-asparaginyl-[protein] + H2O = an oligosaccharide-(1-&gt;3)-[oligosaccharide-(1-&gt;6)]-beta-D-Man-(1-&gt;4)-D-GlcNAc + N(4)-(N-acetyl-beta-D-glucosaminyl)-L-asparaginyl-[protein]</text>
        <dbReference type="Rhea" id="RHEA:73067"/>
        <dbReference type="Rhea" id="RHEA-COMP:12603"/>
        <dbReference type="Rhea" id="RHEA-COMP:18176"/>
        <dbReference type="ChEBI" id="CHEBI:15377"/>
        <dbReference type="ChEBI" id="CHEBI:132248"/>
        <dbReference type="ChEBI" id="CHEBI:192714"/>
        <dbReference type="ChEBI" id="CHEBI:192715"/>
        <dbReference type="EC" id="3.2.1.96"/>
    </reaction>
</comment>
<name>A0A6A4W2U0_AMPAM</name>
<comment type="subcellular location">
    <subcellularLocation>
        <location evidence="1">Cytoplasm</location>
        <location evidence="1">Cytosol</location>
    </subcellularLocation>
</comment>
<evidence type="ECO:0000256" key="4">
    <source>
        <dbReference type="ARBA" id="ARBA00022490"/>
    </source>
</evidence>
<dbReference type="Gene3D" id="2.60.120.260">
    <property type="entry name" value="Galactose-binding domain-like"/>
    <property type="match status" value="1"/>
</dbReference>
<dbReference type="Proteomes" id="UP000440578">
    <property type="component" value="Unassembled WGS sequence"/>
</dbReference>
<protein>
    <recommendedName>
        <fullName evidence="9">Cytosolic endo-beta-N-acetylglucosaminidase</fullName>
        <ecNumber evidence="3">3.2.1.96</ecNumber>
    </recommendedName>
</protein>
<dbReference type="GO" id="GO:0005829">
    <property type="term" value="C:cytosol"/>
    <property type="evidence" value="ECO:0007669"/>
    <property type="project" value="UniProtKB-SubCell"/>
</dbReference>
<evidence type="ECO:0000259" key="10">
    <source>
        <dbReference type="Pfam" id="PF03644"/>
    </source>
</evidence>
<proteinExistence type="inferred from homology"/>
<keyword evidence="4" id="KW-0963">Cytoplasm</keyword>
<feature type="domain" description="Cytosolic endo-beta-N-acetylglucosaminidase TIM barrel" evidence="10">
    <location>
        <begin position="69"/>
        <end position="343"/>
    </location>
</feature>
<keyword evidence="5" id="KW-0378">Hydrolase</keyword>
<gene>
    <name evidence="11" type="primary">MRPS23_1</name>
    <name evidence="11" type="ORF">FJT64_006255</name>
</gene>
<accession>A0A6A4W2U0</accession>
<evidence type="ECO:0000256" key="9">
    <source>
        <dbReference type="ARBA" id="ARBA00072457"/>
    </source>
</evidence>